<dbReference type="InterPro" id="IPR005158">
    <property type="entry name" value="BTAD"/>
</dbReference>
<proteinExistence type="predicted"/>
<dbReference type="GO" id="GO:0003677">
    <property type="term" value="F:DNA binding"/>
    <property type="evidence" value="ECO:0007669"/>
    <property type="project" value="InterPro"/>
</dbReference>
<evidence type="ECO:0000256" key="2">
    <source>
        <dbReference type="ARBA" id="ARBA00023015"/>
    </source>
</evidence>
<evidence type="ECO:0000256" key="3">
    <source>
        <dbReference type="ARBA" id="ARBA00023163"/>
    </source>
</evidence>
<dbReference type="PROSITE" id="PS50006">
    <property type="entry name" value="FHA_DOMAIN"/>
    <property type="match status" value="1"/>
</dbReference>
<dbReference type="GO" id="GO:0006355">
    <property type="term" value="P:regulation of DNA-templated transcription"/>
    <property type="evidence" value="ECO:0007669"/>
    <property type="project" value="InterPro"/>
</dbReference>
<dbReference type="InterPro" id="IPR016032">
    <property type="entry name" value="Sig_transdc_resp-reg_C-effctor"/>
</dbReference>
<dbReference type="InterPro" id="IPR036388">
    <property type="entry name" value="WH-like_DNA-bd_sf"/>
</dbReference>
<dbReference type="RefSeq" id="WP_170323075.1">
    <property type="nucleotide sequence ID" value="NZ_BAAAHL010000070.1"/>
</dbReference>
<keyword evidence="2" id="KW-0805">Transcription regulation</keyword>
<evidence type="ECO:0000259" key="4">
    <source>
        <dbReference type="PROSITE" id="PS50006"/>
    </source>
</evidence>
<dbReference type="Proteomes" id="UP000331127">
    <property type="component" value="Unassembled WGS sequence"/>
</dbReference>
<evidence type="ECO:0000256" key="1">
    <source>
        <dbReference type="ARBA" id="ARBA00022553"/>
    </source>
</evidence>
<dbReference type="Pfam" id="PF00498">
    <property type="entry name" value="FHA"/>
    <property type="match status" value="1"/>
</dbReference>
<dbReference type="CDD" id="cd15831">
    <property type="entry name" value="BTAD"/>
    <property type="match status" value="1"/>
</dbReference>
<dbReference type="EMBL" id="BLAE01000112">
    <property type="protein sequence ID" value="GES16720.1"/>
    <property type="molecule type" value="Genomic_DNA"/>
</dbReference>
<dbReference type="InterPro" id="IPR051677">
    <property type="entry name" value="AfsR-DnrI-RedD_regulator"/>
</dbReference>
<dbReference type="CDD" id="cd00060">
    <property type="entry name" value="FHA"/>
    <property type="match status" value="1"/>
</dbReference>
<accession>A0A5M3X6M0</accession>
<comment type="caution">
    <text evidence="5">The sequence shown here is derived from an EMBL/GenBank/DDBJ whole genome shotgun (WGS) entry which is preliminary data.</text>
</comment>
<gene>
    <name evidence="5" type="ORF">Amac_103180</name>
</gene>
<keyword evidence="3" id="KW-0804">Transcription</keyword>
<sequence>MVRFRLFGAVEAQVGDKRIDLGSERERRLLVALLSKGRRIERQKLLDWIWDEAPDSAFGDLDKFMSKLRRRLDGIGLGEALVNRDRLCQLDVPANAVDVHRFRALVAEARHADDQRAAALLSEALELSDGEPLAGLSGRQVDSYRHALNEERYAAELAFVQVELRLGHHQERIADLARLFAERPDDTVAGLRMLALHRAGRQAEALRVYDEHRLRLKAMGLDVPQRLAELHGRILRNDERLQQFGDEWLTGCARPPKPDKSESVLGVPEAELDDARKSPDPPNEAEQALTTRHLVVLVGDSVAARTTALRLLGDRFGRDVFDVTKRWTRPSVALLPTPRDACGYLLTLNDTATDRPDAAFAEDLLTHAARLADNGSYLVVTVRPELWRDCRHAANAVTVRLTRPVPAPPVPPEREHLRLTDPDGHVSVYSLRDGRTPQAQVSLGRTVPDEPAPDIELASGESSFVSRRHAWLEYGDGEWWLVPIGKNKPSIRYRGTTHTERVEDRARLRNGDVVLIEVGGSTEGQPRGWELEFRDPHETVTYQGDQ</sequence>
<dbReference type="InterPro" id="IPR000253">
    <property type="entry name" value="FHA_dom"/>
</dbReference>
<organism evidence="5 6">
    <name type="scientific">Acrocarpospora macrocephala</name>
    <dbReference type="NCBI Taxonomy" id="150177"/>
    <lineage>
        <taxon>Bacteria</taxon>
        <taxon>Bacillati</taxon>
        <taxon>Actinomycetota</taxon>
        <taxon>Actinomycetes</taxon>
        <taxon>Streptosporangiales</taxon>
        <taxon>Streptosporangiaceae</taxon>
        <taxon>Acrocarpospora</taxon>
    </lineage>
</organism>
<reference evidence="5 6" key="1">
    <citation type="submission" date="2019-10" db="EMBL/GenBank/DDBJ databases">
        <title>Whole genome shotgun sequence of Acrocarpospora macrocephala NBRC 16266.</title>
        <authorList>
            <person name="Ichikawa N."/>
            <person name="Kimura A."/>
            <person name="Kitahashi Y."/>
            <person name="Komaki H."/>
            <person name="Oguchi A."/>
        </authorList>
    </citation>
    <scope>NUCLEOTIDE SEQUENCE [LARGE SCALE GENOMIC DNA]</scope>
    <source>
        <strain evidence="5 6">NBRC 16266</strain>
    </source>
</reference>
<dbReference type="Gene3D" id="1.25.40.10">
    <property type="entry name" value="Tetratricopeptide repeat domain"/>
    <property type="match status" value="1"/>
</dbReference>
<dbReference type="SUPFAM" id="SSF46894">
    <property type="entry name" value="C-terminal effector domain of the bipartite response regulators"/>
    <property type="match status" value="1"/>
</dbReference>
<dbReference type="SUPFAM" id="SSF48452">
    <property type="entry name" value="TPR-like"/>
    <property type="match status" value="1"/>
</dbReference>
<keyword evidence="1" id="KW-0597">Phosphoprotein</keyword>
<feature type="domain" description="FHA" evidence="4">
    <location>
        <begin position="441"/>
        <end position="487"/>
    </location>
</feature>
<dbReference type="SUPFAM" id="SSF49879">
    <property type="entry name" value="SMAD/FHA domain"/>
    <property type="match status" value="1"/>
</dbReference>
<dbReference type="Gene3D" id="1.10.10.10">
    <property type="entry name" value="Winged helix-like DNA-binding domain superfamily/Winged helix DNA-binding domain"/>
    <property type="match status" value="1"/>
</dbReference>
<dbReference type="InterPro" id="IPR008984">
    <property type="entry name" value="SMAD_FHA_dom_sf"/>
</dbReference>
<dbReference type="InterPro" id="IPR011990">
    <property type="entry name" value="TPR-like_helical_dom_sf"/>
</dbReference>
<dbReference type="AlphaFoldDB" id="A0A5M3X6M0"/>
<evidence type="ECO:0000313" key="6">
    <source>
        <dbReference type="Proteomes" id="UP000331127"/>
    </source>
</evidence>
<dbReference type="Pfam" id="PF03704">
    <property type="entry name" value="BTAD"/>
    <property type="match status" value="1"/>
</dbReference>
<evidence type="ECO:0000313" key="5">
    <source>
        <dbReference type="EMBL" id="GES16720.1"/>
    </source>
</evidence>
<dbReference type="Gene3D" id="2.60.200.20">
    <property type="match status" value="1"/>
</dbReference>
<keyword evidence="6" id="KW-1185">Reference proteome</keyword>
<dbReference type="PANTHER" id="PTHR35807:SF1">
    <property type="entry name" value="TRANSCRIPTIONAL REGULATOR REDD"/>
    <property type="match status" value="1"/>
</dbReference>
<dbReference type="PANTHER" id="PTHR35807">
    <property type="entry name" value="TRANSCRIPTIONAL REGULATOR REDD-RELATED"/>
    <property type="match status" value="1"/>
</dbReference>
<name>A0A5M3X6M0_9ACTN</name>
<protein>
    <recommendedName>
        <fullName evidence="4">FHA domain-containing protein</fullName>
    </recommendedName>
</protein>
<dbReference type="SMART" id="SM01043">
    <property type="entry name" value="BTAD"/>
    <property type="match status" value="1"/>
</dbReference>